<dbReference type="Gene3D" id="3.20.20.140">
    <property type="entry name" value="Metal-dependent hydrolases"/>
    <property type="match status" value="2"/>
</dbReference>
<proteinExistence type="predicted"/>
<dbReference type="InterPro" id="IPR050378">
    <property type="entry name" value="Metallo-dep_Hydrolases_sf"/>
</dbReference>
<dbReference type="InterPro" id="IPR011059">
    <property type="entry name" value="Metal-dep_hydrolase_composite"/>
</dbReference>
<reference evidence="2" key="1">
    <citation type="journal article" date="2016" name="Appl. Environ. Microbiol.">
        <title>Functional Metagenomics of a Biostimulated Petroleum-Contaminated Soil Reveals an Extraordinary Diversity of Extradiol Dioxygenases.</title>
        <authorList>
            <person name="Terron-Gonzalez L."/>
            <person name="Martin-Cabello G."/>
            <person name="Ferrer M."/>
            <person name="Santero E."/>
        </authorList>
    </citation>
    <scope>NUCLEOTIDE SEQUENCE</scope>
</reference>
<dbReference type="InterPro" id="IPR013108">
    <property type="entry name" value="Amidohydro_3"/>
</dbReference>
<dbReference type="AlphaFoldDB" id="A0A126T0N3"/>
<organism evidence="2">
    <name type="scientific">uncultured bacterium UPO67part1</name>
    <dbReference type="NCBI Taxonomy" id="1776986"/>
    <lineage>
        <taxon>Bacteria</taxon>
        <taxon>environmental samples</taxon>
    </lineage>
</organism>
<dbReference type="PANTHER" id="PTHR11647:SF1">
    <property type="entry name" value="COLLAPSIN RESPONSE MEDIATOR PROTEIN"/>
    <property type="match status" value="1"/>
</dbReference>
<feature type="domain" description="Amidohydrolase 3" evidence="1">
    <location>
        <begin position="46"/>
        <end position="550"/>
    </location>
</feature>
<dbReference type="Pfam" id="PF07969">
    <property type="entry name" value="Amidohydro_3"/>
    <property type="match status" value="1"/>
</dbReference>
<dbReference type="InterPro" id="IPR032466">
    <property type="entry name" value="Metal_Hydrolase"/>
</dbReference>
<dbReference type="GO" id="GO:0016812">
    <property type="term" value="F:hydrolase activity, acting on carbon-nitrogen (but not peptide) bonds, in cyclic amides"/>
    <property type="evidence" value="ECO:0007669"/>
    <property type="project" value="TreeGrafter"/>
</dbReference>
<dbReference type="SUPFAM" id="SSF51338">
    <property type="entry name" value="Composite domain of metallo-dependent hydrolases"/>
    <property type="match status" value="1"/>
</dbReference>
<sequence>MVHRHDLVIRGGTLADGTGGPLREAEVAIDGGRVVAVGRIEGTGREEIDAKGLLVTPGFVDIHTHYDGQATWDSRLQPSSWHGVTTVVMGNCGVGFAPVRPSDHDRLIELMEGVEDIPGAALHEGLDWSWQSFPGYLDALAARHYDADVCAQLPHGALRVYVMGERGARLEQATADDVAEMRKLTAEAMRAGSIGFSTSRTLNHRTVKGDPTPSLRATEEELTGIALGLKDAGTGVFEMISDFEDQEAEFAMIRRLVEASGRPLSLSLGQSHSSPNGWRKLLARVGKAAEDGLEIRAQVAPRPIGTLYGLQSSLNPFSAHPSFRAIAQRSLADKVAALRDPAFRMRLLAETPEGNAMLVKRLRDFSRIFPLGQTPDYEPPRERSVAAMAAAQGRDPADLACDLLVEDEGRAFLFAPFSNYAEYSLDACGEMMRDPNTVMGLGDGGAHVGLISDASFTTYLLAHWGRDRPQGRLPVETLVKKQAADTARAVGLRDRGVIAPGMKADLNVIDFDRLALERPAMAFDLPAGGKRLLQRARGYEATVVSGAITYRGGEATSALPGRLVRGAQAAPQS</sequence>
<dbReference type="CDD" id="cd01297">
    <property type="entry name" value="D-aminoacylase"/>
    <property type="match status" value="1"/>
</dbReference>
<dbReference type="EMBL" id="KU144989">
    <property type="protein sequence ID" value="AMK59482.1"/>
    <property type="molecule type" value="Genomic_DNA"/>
</dbReference>
<protein>
    <submittedName>
        <fullName evidence="2">Dihydroorotase</fullName>
    </submittedName>
</protein>
<evidence type="ECO:0000313" key="2">
    <source>
        <dbReference type="EMBL" id="AMK59482.1"/>
    </source>
</evidence>
<dbReference type="GO" id="GO:0005829">
    <property type="term" value="C:cytosol"/>
    <property type="evidence" value="ECO:0007669"/>
    <property type="project" value="TreeGrafter"/>
</dbReference>
<dbReference type="PANTHER" id="PTHR11647">
    <property type="entry name" value="HYDRANTOINASE/DIHYDROPYRIMIDINASE FAMILY MEMBER"/>
    <property type="match status" value="1"/>
</dbReference>
<accession>A0A126T0N3</accession>
<dbReference type="Gene3D" id="2.30.40.10">
    <property type="entry name" value="Urease, subunit C, domain 1"/>
    <property type="match status" value="1"/>
</dbReference>
<evidence type="ECO:0000259" key="1">
    <source>
        <dbReference type="Pfam" id="PF07969"/>
    </source>
</evidence>
<dbReference type="SUPFAM" id="SSF51556">
    <property type="entry name" value="Metallo-dependent hydrolases"/>
    <property type="match status" value="1"/>
</dbReference>
<name>A0A126T0N3_9BACT</name>